<keyword evidence="4" id="KW-1185">Reference proteome</keyword>
<feature type="signal peptide" evidence="1">
    <location>
        <begin position="1"/>
        <end position="19"/>
    </location>
</feature>
<dbReference type="Proteomes" id="UP000290407">
    <property type="component" value="Unassembled WGS sequence"/>
</dbReference>
<gene>
    <name evidence="3" type="ORF">EQG79_28690</name>
</gene>
<evidence type="ECO:0000256" key="1">
    <source>
        <dbReference type="SAM" id="SignalP"/>
    </source>
</evidence>
<evidence type="ECO:0000313" key="4">
    <source>
        <dbReference type="Proteomes" id="UP000290407"/>
    </source>
</evidence>
<reference evidence="3 4" key="1">
    <citation type="submission" date="2019-01" db="EMBL/GenBank/DDBJ databases">
        <title>Spirosoma flava sp. nov., a propanil-degrading bacterium isolated from herbicide-contaminated soil.</title>
        <authorList>
            <person name="Zhang L."/>
            <person name="Jiang J.-D."/>
        </authorList>
    </citation>
    <scope>NUCLEOTIDE SEQUENCE [LARGE SCALE GENOMIC DNA]</scope>
    <source>
        <strain evidence="3 4">TY50</strain>
    </source>
</reference>
<accession>A0A4Q2UGM8</accession>
<dbReference type="RefSeq" id="WP_129606368.1">
    <property type="nucleotide sequence ID" value="NZ_SBLB01000013.1"/>
</dbReference>
<dbReference type="EMBL" id="SBLB01000013">
    <property type="protein sequence ID" value="RYC66575.1"/>
    <property type="molecule type" value="Genomic_DNA"/>
</dbReference>
<organism evidence="3 4">
    <name type="scientific">Spirosoma sordidisoli</name>
    <dbReference type="NCBI Taxonomy" id="2502893"/>
    <lineage>
        <taxon>Bacteria</taxon>
        <taxon>Pseudomonadati</taxon>
        <taxon>Bacteroidota</taxon>
        <taxon>Cytophagia</taxon>
        <taxon>Cytophagales</taxon>
        <taxon>Cytophagaceae</taxon>
        <taxon>Spirosoma</taxon>
    </lineage>
</organism>
<sequence>MKYFLLWLLLVAVISSTRGQVNQSALINNPDFGRAVAKSVRFPAVAQRLGKSIRVYVGFTLTDKGGYQDIAVINQNPIDESLKLEVDRLWHVLPDQNPKCAGNYVIPISFMLGEGGPNKLKQISNQDDKFIKQGDYTLLKEVSVIGYIECELRSLSN</sequence>
<protein>
    <recommendedName>
        <fullName evidence="2">TonB C-terminal domain-containing protein</fullName>
    </recommendedName>
</protein>
<dbReference type="PROSITE" id="PS52015">
    <property type="entry name" value="TONB_CTD"/>
    <property type="match status" value="1"/>
</dbReference>
<name>A0A4Q2UGM8_9BACT</name>
<proteinExistence type="predicted"/>
<evidence type="ECO:0000259" key="2">
    <source>
        <dbReference type="PROSITE" id="PS52015"/>
    </source>
</evidence>
<dbReference type="GO" id="GO:0055085">
    <property type="term" value="P:transmembrane transport"/>
    <property type="evidence" value="ECO:0007669"/>
    <property type="project" value="InterPro"/>
</dbReference>
<dbReference type="AlphaFoldDB" id="A0A4Q2UGM8"/>
<comment type="caution">
    <text evidence="3">The sequence shown here is derived from an EMBL/GenBank/DDBJ whole genome shotgun (WGS) entry which is preliminary data.</text>
</comment>
<feature type="chain" id="PRO_5021015381" description="TonB C-terminal domain-containing protein" evidence="1">
    <location>
        <begin position="20"/>
        <end position="157"/>
    </location>
</feature>
<evidence type="ECO:0000313" key="3">
    <source>
        <dbReference type="EMBL" id="RYC66575.1"/>
    </source>
</evidence>
<dbReference type="InterPro" id="IPR037682">
    <property type="entry name" value="TonB_C"/>
</dbReference>
<feature type="domain" description="TonB C-terminal" evidence="2">
    <location>
        <begin position="27"/>
        <end position="119"/>
    </location>
</feature>
<keyword evidence="1" id="KW-0732">Signal</keyword>